<dbReference type="PANTHER" id="PTHR30204">
    <property type="entry name" value="REDOX-CYCLING DRUG-SENSING TRANSCRIPTIONAL ACTIVATOR SOXR"/>
    <property type="match status" value="1"/>
</dbReference>
<comment type="caution">
    <text evidence="3">The sequence shown here is derived from an EMBL/GenBank/DDBJ whole genome shotgun (WGS) entry which is preliminary data.</text>
</comment>
<dbReference type="RefSeq" id="WP_344796160.1">
    <property type="nucleotide sequence ID" value="NZ_BAABBN010000004.1"/>
</dbReference>
<dbReference type="EMBL" id="BAABBN010000004">
    <property type="protein sequence ID" value="GAA3917292.1"/>
    <property type="molecule type" value="Genomic_DNA"/>
</dbReference>
<dbReference type="SUPFAM" id="SSF46955">
    <property type="entry name" value="Putative DNA-binding domain"/>
    <property type="match status" value="1"/>
</dbReference>
<gene>
    <name evidence="3" type="ORF">GCM10022277_10310</name>
</gene>
<organism evidence="3 4">
    <name type="scientific">Litoribacillus peritrichatus</name>
    <dbReference type="NCBI Taxonomy" id="718191"/>
    <lineage>
        <taxon>Bacteria</taxon>
        <taxon>Pseudomonadati</taxon>
        <taxon>Pseudomonadota</taxon>
        <taxon>Gammaproteobacteria</taxon>
        <taxon>Oceanospirillales</taxon>
        <taxon>Oceanospirillaceae</taxon>
        <taxon>Litoribacillus</taxon>
    </lineage>
</organism>
<feature type="domain" description="HTH merR-type" evidence="2">
    <location>
        <begin position="33"/>
        <end position="101"/>
    </location>
</feature>
<dbReference type="SMART" id="SM00422">
    <property type="entry name" value="HTH_MERR"/>
    <property type="match status" value="1"/>
</dbReference>
<dbReference type="Proteomes" id="UP001501565">
    <property type="component" value="Unassembled WGS sequence"/>
</dbReference>
<evidence type="ECO:0000256" key="1">
    <source>
        <dbReference type="ARBA" id="ARBA00023125"/>
    </source>
</evidence>
<keyword evidence="1" id="KW-0238">DNA-binding</keyword>
<proteinExistence type="predicted"/>
<evidence type="ECO:0000313" key="3">
    <source>
        <dbReference type="EMBL" id="GAA3917292.1"/>
    </source>
</evidence>
<protein>
    <submittedName>
        <fullName evidence="3">MerR family transcriptional regulator</fullName>
    </submittedName>
</protein>
<dbReference type="InterPro" id="IPR009061">
    <property type="entry name" value="DNA-bd_dom_put_sf"/>
</dbReference>
<evidence type="ECO:0000259" key="2">
    <source>
        <dbReference type="PROSITE" id="PS50937"/>
    </source>
</evidence>
<dbReference type="Gene3D" id="1.10.1660.10">
    <property type="match status" value="1"/>
</dbReference>
<dbReference type="InterPro" id="IPR047057">
    <property type="entry name" value="MerR_fam"/>
</dbReference>
<dbReference type="PROSITE" id="PS50937">
    <property type="entry name" value="HTH_MERR_2"/>
    <property type="match status" value="1"/>
</dbReference>
<reference evidence="4" key="1">
    <citation type="journal article" date="2019" name="Int. J. Syst. Evol. Microbiol.">
        <title>The Global Catalogue of Microorganisms (GCM) 10K type strain sequencing project: providing services to taxonomists for standard genome sequencing and annotation.</title>
        <authorList>
            <consortium name="The Broad Institute Genomics Platform"/>
            <consortium name="The Broad Institute Genome Sequencing Center for Infectious Disease"/>
            <person name="Wu L."/>
            <person name="Ma J."/>
        </authorList>
    </citation>
    <scope>NUCLEOTIDE SEQUENCE [LARGE SCALE GENOMIC DNA]</scope>
    <source>
        <strain evidence="4">JCM 17551</strain>
    </source>
</reference>
<sequence length="282" mass="31881">MQDTKNAMLNLMAQFGNKMKDDDKENLQQDDREYSIDELARVTGITSRNIRAYQEKGVLPPPQLRGRKGIYSNAHYSRLRLISDLLERGYTLSTISDLLNALEEGMDLRAFVGVESALTSPWTDETPVLMSIKELFEMFDNKIEEESIGKALELDLVRLEDDLEHVQVQSMRTMKAGAELVATGIPFNDLLDIIRMLRGNVERVAGELVKLVSTHVLSDYEGDSLPPSEDLPKIADLIWRLRPLAEMAVHAELARAMEKAANHFLGDRLEAIIQHMEEDKSS</sequence>
<dbReference type="InterPro" id="IPR000551">
    <property type="entry name" value="MerR-type_HTH_dom"/>
</dbReference>
<accession>A0ABP7M8L2</accession>
<dbReference type="PANTHER" id="PTHR30204:SF93">
    <property type="entry name" value="HTH MERR-TYPE DOMAIN-CONTAINING PROTEIN"/>
    <property type="match status" value="1"/>
</dbReference>
<dbReference type="Pfam" id="PF13411">
    <property type="entry name" value="MerR_1"/>
    <property type="match status" value="1"/>
</dbReference>
<evidence type="ECO:0000313" key="4">
    <source>
        <dbReference type="Proteomes" id="UP001501565"/>
    </source>
</evidence>
<keyword evidence="4" id="KW-1185">Reference proteome</keyword>
<name>A0ABP7M8L2_9GAMM</name>